<proteinExistence type="predicted"/>
<protein>
    <submittedName>
        <fullName evidence="1">Uncharacterized protein</fullName>
    </submittedName>
</protein>
<gene>
    <name evidence="1" type="ORF">DEO72_LG2g3880</name>
</gene>
<dbReference type="EMBL" id="CP039346">
    <property type="protein sequence ID" value="QCD83534.1"/>
    <property type="molecule type" value="Genomic_DNA"/>
</dbReference>
<dbReference type="AlphaFoldDB" id="A0A4D6L529"/>
<evidence type="ECO:0000313" key="1">
    <source>
        <dbReference type="EMBL" id="QCD83534.1"/>
    </source>
</evidence>
<organism evidence="1 2">
    <name type="scientific">Vigna unguiculata</name>
    <name type="common">Cowpea</name>
    <dbReference type="NCBI Taxonomy" id="3917"/>
    <lineage>
        <taxon>Eukaryota</taxon>
        <taxon>Viridiplantae</taxon>
        <taxon>Streptophyta</taxon>
        <taxon>Embryophyta</taxon>
        <taxon>Tracheophyta</taxon>
        <taxon>Spermatophyta</taxon>
        <taxon>Magnoliopsida</taxon>
        <taxon>eudicotyledons</taxon>
        <taxon>Gunneridae</taxon>
        <taxon>Pentapetalae</taxon>
        <taxon>rosids</taxon>
        <taxon>fabids</taxon>
        <taxon>Fabales</taxon>
        <taxon>Fabaceae</taxon>
        <taxon>Papilionoideae</taxon>
        <taxon>50 kb inversion clade</taxon>
        <taxon>NPAAA clade</taxon>
        <taxon>indigoferoid/millettioid clade</taxon>
        <taxon>Phaseoleae</taxon>
        <taxon>Vigna</taxon>
    </lineage>
</organism>
<keyword evidence="2" id="KW-1185">Reference proteome</keyword>
<sequence>MPCSHTYKPQLIEHVRETCYGPHSVTPGGVPNTNIVLNVPRLPNSLASYRGGQSFWIHPYEPKLAYSYRQYSPIRATTQGFLVFLRHPKPQLKECHVFNPYLESQLKGYVPSYNSRNTLARIRSSCSFVIFLKMDQGFFIKIEVINKNDLLY</sequence>
<evidence type="ECO:0000313" key="2">
    <source>
        <dbReference type="Proteomes" id="UP000501690"/>
    </source>
</evidence>
<dbReference type="Proteomes" id="UP000501690">
    <property type="component" value="Linkage Group LG2"/>
</dbReference>
<accession>A0A4D6L529</accession>
<reference evidence="1 2" key="1">
    <citation type="submission" date="2019-04" db="EMBL/GenBank/DDBJ databases">
        <title>An improved genome assembly and genetic linkage map for asparagus bean, Vigna unguiculata ssp. sesquipedialis.</title>
        <authorList>
            <person name="Xia Q."/>
            <person name="Zhang R."/>
            <person name="Dong Y."/>
        </authorList>
    </citation>
    <scope>NUCLEOTIDE SEQUENCE [LARGE SCALE GENOMIC DNA]</scope>
    <source>
        <tissue evidence="1">Leaf</tissue>
    </source>
</reference>
<name>A0A4D6L529_VIGUN</name>